<dbReference type="GO" id="GO:0003677">
    <property type="term" value="F:DNA binding"/>
    <property type="evidence" value="ECO:0007669"/>
    <property type="project" value="InterPro"/>
</dbReference>
<feature type="compositionally biased region" description="Polar residues" evidence="7">
    <location>
        <begin position="144"/>
        <end position="157"/>
    </location>
</feature>
<evidence type="ECO:0000313" key="11">
    <source>
        <dbReference type="Proteomes" id="UP000243052"/>
    </source>
</evidence>
<dbReference type="Proteomes" id="UP000243052">
    <property type="component" value="Chromosome ii"/>
</dbReference>
<feature type="compositionally biased region" description="Polar residues" evidence="7">
    <location>
        <begin position="77"/>
        <end position="100"/>
    </location>
</feature>
<keyword evidence="4 6" id="KW-0235">DNA replication</keyword>
<gene>
    <name evidence="10" type="ORF">AW171_hschr2244</name>
</gene>
<dbReference type="OrthoDB" id="336885at2759"/>
<comment type="similarity">
    <text evidence="2 6">Belongs to the DNA polymerase alpha subunit B family.</text>
</comment>
<organism evidence="10 11">
    <name type="scientific">Eremothecium sinecaudum</name>
    <dbReference type="NCBI Taxonomy" id="45286"/>
    <lineage>
        <taxon>Eukaryota</taxon>
        <taxon>Fungi</taxon>
        <taxon>Dikarya</taxon>
        <taxon>Ascomycota</taxon>
        <taxon>Saccharomycotina</taxon>
        <taxon>Saccharomycetes</taxon>
        <taxon>Saccharomycetales</taxon>
        <taxon>Saccharomycetaceae</taxon>
        <taxon>Eremothecium</taxon>
    </lineage>
</organism>
<dbReference type="RefSeq" id="XP_017985724.1">
    <property type="nucleotide sequence ID" value="XM_018130180.1"/>
</dbReference>
<dbReference type="GO" id="GO:0006270">
    <property type="term" value="P:DNA replication initiation"/>
    <property type="evidence" value="ECO:0007669"/>
    <property type="project" value="TreeGrafter"/>
</dbReference>
<comment type="subcellular location">
    <subcellularLocation>
        <location evidence="1 6">Nucleus</location>
    </subcellularLocation>
</comment>
<evidence type="ECO:0000256" key="5">
    <source>
        <dbReference type="ARBA" id="ARBA00023242"/>
    </source>
</evidence>
<dbReference type="Pfam" id="PF04042">
    <property type="entry name" value="DNA_pol_E_B"/>
    <property type="match status" value="1"/>
</dbReference>
<evidence type="ECO:0000259" key="9">
    <source>
        <dbReference type="Pfam" id="PF22062"/>
    </source>
</evidence>
<dbReference type="GO" id="GO:0005658">
    <property type="term" value="C:alpha DNA polymerase:primase complex"/>
    <property type="evidence" value="ECO:0007669"/>
    <property type="project" value="TreeGrafter"/>
</dbReference>
<dbReference type="EMBL" id="CP014242">
    <property type="protein sequence ID" value="AMD18728.1"/>
    <property type="molecule type" value="Genomic_DNA"/>
</dbReference>
<evidence type="ECO:0000256" key="2">
    <source>
        <dbReference type="ARBA" id="ARBA00007299"/>
    </source>
</evidence>
<evidence type="ECO:0000313" key="10">
    <source>
        <dbReference type="EMBL" id="AMD18728.1"/>
    </source>
</evidence>
<reference evidence="10 11" key="1">
    <citation type="submission" date="2016-01" db="EMBL/GenBank/DDBJ databases">
        <title>Genome sequence of the yeast Holleya sinecauda.</title>
        <authorList>
            <person name="Dietrich F.S."/>
        </authorList>
    </citation>
    <scope>NUCLEOTIDE SEQUENCE [LARGE SCALE GENOMIC DNA]</scope>
    <source>
        <strain evidence="10 11">ATCC 58844</strain>
    </source>
</reference>
<evidence type="ECO:0000259" key="8">
    <source>
        <dbReference type="Pfam" id="PF04042"/>
    </source>
</evidence>
<evidence type="ECO:0000256" key="3">
    <source>
        <dbReference type="ARBA" id="ARBA00018596"/>
    </source>
</evidence>
<evidence type="ECO:0000256" key="6">
    <source>
        <dbReference type="PIRNR" id="PIRNR018300"/>
    </source>
</evidence>
<proteinExistence type="inferred from homology"/>
<feature type="region of interest" description="Disordered" evidence="7">
    <location>
        <begin position="75"/>
        <end position="157"/>
    </location>
</feature>
<dbReference type="AlphaFoldDB" id="A0A109UWE3"/>
<dbReference type="Gene3D" id="3.60.21.60">
    <property type="match status" value="2"/>
</dbReference>
<dbReference type="InterPro" id="IPR054300">
    <property type="entry name" value="OB_DPOA2"/>
</dbReference>
<dbReference type="STRING" id="45286.A0A109UWE3"/>
<sequence length="657" mass="73291">MTYKPELVSNFGPEADNPDVIAILENYMKLYALTADDLYIKWEQFSYHYKEAVNSLDKTSLDNFKVFIQQQTEKHATSSYAGSNPTNGNGSLMATGSSATKKPRVPRQNGSPSLFGFGGSPKTPMLKKRRLEPTPSKLSDEAGLNNTSSSKTGLYTPNGTLIDKAAQIPTPLRGNIEADKTLHSINTELPVAEGIDMDSEQKVRLAPFYDAKKYKYRTMRQSLLDSAEVLDEQINFFTDIVQEHFKLSNSDIGDPTIQSQSSVTCVGRIVPENPSDERINMESVAIETSRSVGIGRRVKLDLTDVNECSLFPGQIVAMRGKNANGEYFKVEELLELPHLNSPVSTLQEIQEAHVAMENKHTKVIVTCGPYTARNALDFSNLTEFVARVNSTIKPHVLVMFGPFLDITHPLIETGQVPNFPNLKVQPRTLDEIFMKVISPILKSINPNIQVVMIPSTKDALSRHVSYPQDSFSRRDLQLPKNFKCYTNPATFRLNEFFMGCSNIDTFKDIKEIAKGTKTLSKNRFDRVSEHILQQRRFYPCIPGSISTRKSASGDDREHISGADLELPYLGLTEFVGDFIPDIMIIPSDLVHFVRVVKNVLMINPGIFIRAGGSRGTYAQLSIAPPDLEVGCLTKVTGNEDVYLHNIWKRARVDILSA</sequence>
<accession>A0A109UWE3</accession>
<dbReference type="Pfam" id="PF22062">
    <property type="entry name" value="OB_DPOA2"/>
    <property type="match status" value="1"/>
</dbReference>
<evidence type="ECO:0000256" key="7">
    <source>
        <dbReference type="SAM" id="MobiDB-lite"/>
    </source>
</evidence>
<keyword evidence="5 6" id="KW-0539">Nucleus</keyword>
<dbReference type="InterPro" id="IPR016722">
    <property type="entry name" value="DNA_pol_alpha_bsu"/>
</dbReference>
<evidence type="ECO:0000256" key="1">
    <source>
        <dbReference type="ARBA" id="ARBA00004123"/>
    </source>
</evidence>
<feature type="domain" description="DNA polymerase alpha/delta/epsilon subunit B" evidence="8">
    <location>
        <begin position="363"/>
        <end position="593"/>
    </location>
</feature>
<feature type="domain" description="DNA polymerase alpha subunit B OB" evidence="9">
    <location>
        <begin position="228"/>
        <end position="336"/>
    </location>
</feature>
<dbReference type="GeneID" id="28721887"/>
<dbReference type="PIRSF" id="PIRSF018300">
    <property type="entry name" value="DNA_pol_alph_2"/>
    <property type="match status" value="1"/>
</dbReference>
<protein>
    <recommendedName>
        <fullName evidence="3 6">DNA polymerase alpha subunit B</fullName>
    </recommendedName>
</protein>
<name>A0A109UWE3_9SACH</name>
<evidence type="ECO:0000256" key="4">
    <source>
        <dbReference type="ARBA" id="ARBA00022705"/>
    </source>
</evidence>
<dbReference type="InterPro" id="IPR007185">
    <property type="entry name" value="DNA_pol_a/d/e_bsu"/>
</dbReference>
<dbReference type="PANTHER" id="PTHR23061:SF12">
    <property type="entry name" value="DNA POLYMERASE ALPHA SUBUNIT B"/>
    <property type="match status" value="1"/>
</dbReference>
<comment type="function">
    <text evidence="6">Accessory subunit of the DNA polymerase alpha complex (also known as the alpha DNA polymerase-primase complex) which plays an essential role in the initiation of DNA synthesis.</text>
</comment>
<dbReference type="PANTHER" id="PTHR23061">
    <property type="entry name" value="DNA POLYMERASE 2 ALPHA 70 KDA SUBUNIT"/>
    <property type="match status" value="1"/>
</dbReference>
<keyword evidence="11" id="KW-1185">Reference proteome</keyword>